<organism evidence="2 3">
    <name type="scientific">Parasphingopyxis lamellibrachiae</name>
    <dbReference type="NCBI Taxonomy" id="680125"/>
    <lineage>
        <taxon>Bacteria</taxon>
        <taxon>Pseudomonadati</taxon>
        <taxon>Pseudomonadota</taxon>
        <taxon>Alphaproteobacteria</taxon>
        <taxon>Sphingomonadales</taxon>
        <taxon>Sphingomonadaceae</taxon>
        <taxon>Parasphingopyxis</taxon>
    </lineage>
</organism>
<keyword evidence="3" id="KW-1185">Reference proteome</keyword>
<protein>
    <submittedName>
        <fullName evidence="2">Uncharacterized protein</fullName>
    </submittedName>
</protein>
<dbReference type="AlphaFoldDB" id="A0A3D9FJ30"/>
<feature type="transmembrane region" description="Helical" evidence="1">
    <location>
        <begin position="78"/>
        <end position="100"/>
    </location>
</feature>
<feature type="transmembrane region" description="Helical" evidence="1">
    <location>
        <begin position="47"/>
        <end position="71"/>
    </location>
</feature>
<feature type="transmembrane region" description="Helical" evidence="1">
    <location>
        <begin position="10"/>
        <end position="27"/>
    </location>
</feature>
<feature type="transmembrane region" description="Helical" evidence="1">
    <location>
        <begin position="112"/>
        <end position="130"/>
    </location>
</feature>
<dbReference type="EMBL" id="QRDP01000004">
    <property type="protein sequence ID" value="RED17809.1"/>
    <property type="molecule type" value="Genomic_DNA"/>
</dbReference>
<dbReference type="RefSeq" id="WP_245953873.1">
    <property type="nucleotide sequence ID" value="NZ_QRDP01000004.1"/>
</dbReference>
<evidence type="ECO:0000313" key="2">
    <source>
        <dbReference type="EMBL" id="RED17809.1"/>
    </source>
</evidence>
<keyword evidence="1" id="KW-0472">Membrane</keyword>
<keyword evidence="1" id="KW-1133">Transmembrane helix</keyword>
<gene>
    <name evidence="2" type="ORF">DFR46_2863</name>
</gene>
<accession>A0A3D9FJ30</accession>
<name>A0A3D9FJ30_9SPHN</name>
<evidence type="ECO:0000256" key="1">
    <source>
        <dbReference type="SAM" id="Phobius"/>
    </source>
</evidence>
<reference evidence="2 3" key="1">
    <citation type="submission" date="2018-07" db="EMBL/GenBank/DDBJ databases">
        <title>Genomic Encyclopedia of Type Strains, Phase IV (KMG-IV): sequencing the most valuable type-strain genomes for metagenomic binning, comparative biology and taxonomic classification.</title>
        <authorList>
            <person name="Goeker M."/>
        </authorList>
    </citation>
    <scope>NUCLEOTIDE SEQUENCE [LARGE SCALE GENOMIC DNA]</scope>
    <source>
        <strain evidence="2 3">DSM 26725</strain>
    </source>
</reference>
<keyword evidence="1" id="KW-0812">Transmembrane</keyword>
<sequence>MMPTRADGKFWVRSAGIVGVLFGLLTIREGGGVLFWSETARLAAGQYVSFVVWFNFLAGFAYLIAGFGLWFRRRWAARLAFAIAAATLAVFVAFGVHIALGGGYETRTIIAMSLRSTVWTAIVLIAYRFLRKASGRDGS</sequence>
<evidence type="ECO:0000313" key="3">
    <source>
        <dbReference type="Proteomes" id="UP000256310"/>
    </source>
</evidence>
<dbReference type="Proteomes" id="UP000256310">
    <property type="component" value="Unassembled WGS sequence"/>
</dbReference>
<proteinExistence type="predicted"/>
<comment type="caution">
    <text evidence="2">The sequence shown here is derived from an EMBL/GenBank/DDBJ whole genome shotgun (WGS) entry which is preliminary data.</text>
</comment>